<dbReference type="EMBL" id="PZKL01000060">
    <property type="protein sequence ID" value="PTH78260.1"/>
    <property type="molecule type" value="Genomic_DNA"/>
</dbReference>
<evidence type="ECO:0000313" key="1">
    <source>
        <dbReference type="EMBL" id="PTH78260.1"/>
    </source>
</evidence>
<dbReference type="AlphaFoldDB" id="A0A2T4MUL1"/>
<evidence type="ECO:0000313" key="2">
    <source>
        <dbReference type="Proteomes" id="UP000241986"/>
    </source>
</evidence>
<accession>A0A2T4MUL1</accession>
<proteinExistence type="predicted"/>
<reference evidence="1 2" key="1">
    <citation type="submission" date="2018-03" db="EMBL/GenBank/DDBJ databases">
        <title>Aeromonas veronii whole genome sequencing and analysis.</title>
        <authorList>
            <person name="Xie H."/>
            <person name="Liu T."/>
            <person name="Wang K."/>
        </authorList>
    </citation>
    <scope>NUCLEOTIDE SEQUENCE [LARGE SCALE GENOMIC DNA]</scope>
    <source>
        <strain evidence="1 2">XH.VA.1</strain>
    </source>
</reference>
<dbReference type="Proteomes" id="UP000241986">
    <property type="component" value="Unassembled WGS sequence"/>
</dbReference>
<protein>
    <recommendedName>
        <fullName evidence="3">Morphogenetic protein</fullName>
    </recommendedName>
</protein>
<name>A0A2T4MUL1_AERVE</name>
<gene>
    <name evidence="1" type="ORF">DAA48_25770</name>
</gene>
<organism evidence="1 2">
    <name type="scientific">Aeromonas veronii</name>
    <dbReference type="NCBI Taxonomy" id="654"/>
    <lineage>
        <taxon>Bacteria</taxon>
        <taxon>Pseudomonadati</taxon>
        <taxon>Pseudomonadota</taxon>
        <taxon>Gammaproteobacteria</taxon>
        <taxon>Aeromonadales</taxon>
        <taxon>Aeromonadaceae</taxon>
        <taxon>Aeromonas</taxon>
    </lineage>
</organism>
<evidence type="ECO:0008006" key="3">
    <source>
        <dbReference type="Google" id="ProtNLM"/>
    </source>
</evidence>
<comment type="caution">
    <text evidence="1">The sequence shown here is derived from an EMBL/GenBank/DDBJ whole genome shotgun (WGS) entry which is preliminary data.</text>
</comment>
<sequence>MIFNPEMVRAIMDGRKSQTRRLMRVQPKEHNHSQYEGAHWQHAKPEYYNSGDSGWICQYCGEGMDFNGRSTYRSPYGAAGDQLWVRETWWQAGNSVLVPPYEDEYQWSGSRRILYAVDGNPPNEPNRDYPNGLLNGAFSAAEPNKFWKKRPSIHMPRWASRTTLNVLGVRIERLHDITEHDALLEGVDLAVVASYERAGVDRPAAFAFRDLWISTGGDWESNPWVWVYDFEVAKHEQQKAA</sequence>